<keyword evidence="3" id="KW-1185">Reference proteome</keyword>
<feature type="transmembrane region" description="Helical" evidence="1">
    <location>
        <begin position="53"/>
        <end position="76"/>
    </location>
</feature>
<feature type="transmembrane region" description="Helical" evidence="1">
    <location>
        <begin position="150"/>
        <end position="170"/>
    </location>
</feature>
<sequence length="227" mass="25767">MVLRLEASKRVRFSMMRVHAWTSTSNGGPVASPPAISEDTRLLRTQSIFSLHVWRSAFVTMLTVLRNSIGCLLMAWTVNACFSYGNPTQPLAAQSYLAFVNAGVVWTNVFFCMLILCSQASVLMAQRFVTHPVEPAGFLRCLLRLGRRTWLSYIGVLLSEIAMCVIADQVPKHLQRFKLQSYTTMLGDLWYVAHLDMETRRIYREETIAGARAREAQRLSSQKRTWG</sequence>
<evidence type="ECO:0000256" key="1">
    <source>
        <dbReference type="SAM" id="Phobius"/>
    </source>
</evidence>
<dbReference type="Proteomes" id="UP001146120">
    <property type="component" value="Unassembled WGS sequence"/>
</dbReference>
<proteinExistence type="predicted"/>
<comment type="caution">
    <text evidence="2">The sequence shown here is derived from an EMBL/GenBank/DDBJ whole genome shotgun (WGS) entry which is preliminary data.</text>
</comment>
<reference evidence="2" key="1">
    <citation type="submission" date="2022-11" db="EMBL/GenBank/DDBJ databases">
        <authorList>
            <person name="Morgan W.R."/>
            <person name="Tartar A."/>
        </authorList>
    </citation>
    <scope>NUCLEOTIDE SEQUENCE</scope>
    <source>
        <strain evidence="2">ARSEF 373</strain>
    </source>
</reference>
<keyword evidence="1" id="KW-1133">Transmembrane helix</keyword>
<protein>
    <recommendedName>
        <fullName evidence="4">Transmembrane protein</fullName>
    </recommendedName>
</protein>
<accession>A0AAV2YNM2</accession>
<name>A0AAV2YNM2_9STRA</name>
<feature type="transmembrane region" description="Helical" evidence="1">
    <location>
        <begin position="96"/>
        <end position="117"/>
    </location>
</feature>
<dbReference type="AlphaFoldDB" id="A0AAV2YNM2"/>
<reference evidence="2" key="2">
    <citation type="journal article" date="2023" name="Microbiol Resour">
        <title>Decontamination and Annotation of the Draft Genome Sequence of the Oomycete Lagenidium giganteum ARSEF 373.</title>
        <authorList>
            <person name="Morgan W.R."/>
            <person name="Tartar A."/>
        </authorList>
    </citation>
    <scope>NUCLEOTIDE SEQUENCE</scope>
    <source>
        <strain evidence="2">ARSEF 373</strain>
    </source>
</reference>
<gene>
    <name evidence="2" type="ORF">N0F65_001046</name>
</gene>
<organism evidence="2 3">
    <name type="scientific">Lagenidium giganteum</name>
    <dbReference type="NCBI Taxonomy" id="4803"/>
    <lineage>
        <taxon>Eukaryota</taxon>
        <taxon>Sar</taxon>
        <taxon>Stramenopiles</taxon>
        <taxon>Oomycota</taxon>
        <taxon>Peronosporomycetes</taxon>
        <taxon>Pythiales</taxon>
        <taxon>Pythiaceae</taxon>
    </lineage>
</organism>
<dbReference type="EMBL" id="DAKRPA010000206">
    <property type="protein sequence ID" value="DAZ95388.1"/>
    <property type="molecule type" value="Genomic_DNA"/>
</dbReference>
<keyword evidence="1" id="KW-0472">Membrane</keyword>
<keyword evidence="1" id="KW-0812">Transmembrane</keyword>
<evidence type="ECO:0000313" key="2">
    <source>
        <dbReference type="EMBL" id="DAZ95388.1"/>
    </source>
</evidence>
<evidence type="ECO:0000313" key="3">
    <source>
        <dbReference type="Proteomes" id="UP001146120"/>
    </source>
</evidence>
<evidence type="ECO:0008006" key="4">
    <source>
        <dbReference type="Google" id="ProtNLM"/>
    </source>
</evidence>